<comment type="cofactor">
    <cofactor evidence="1 6">
        <name>FAD</name>
        <dbReference type="ChEBI" id="CHEBI:57692"/>
    </cofactor>
</comment>
<dbReference type="Gene3D" id="1.10.540.10">
    <property type="entry name" value="Acyl-CoA dehydrogenase/oxidase, N-terminal domain"/>
    <property type="match status" value="1"/>
</dbReference>
<dbReference type="GO" id="GO:0005886">
    <property type="term" value="C:plasma membrane"/>
    <property type="evidence" value="ECO:0007669"/>
    <property type="project" value="TreeGrafter"/>
</dbReference>
<dbReference type="GO" id="GO:0050660">
    <property type="term" value="F:flavin adenine dinucleotide binding"/>
    <property type="evidence" value="ECO:0007669"/>
    <property type="project" value="InterPro"/>
</dbReference>
<dbReference type="OrthoDB" id="275197at2157"/>
<dbReference type="InterPro" id="IPR006091">
    <property type="entry name" value="Acyl-CoA_Oxase/DH_mid-dom"/>
</dbReference>
<dbReference type="InterPro" id="IPR009075">
    <property type="entry name" value="AcylCo_DH/oxidase_C"/>
</dbReference>
<dbReference type="InterPro" id="IPR052161">
    <property type="entry name" value="Mycobact_Acyl-CoA_DH"/>
</dbReference>
<evidence type="ECO:0000256" key="6">
    <source>
        <dbReference type="RuleBase" id="RU362125"/>
    </source>
</evidence>
<keyword evidence="4 6" id="KW-0274">FAD</keyword>
<dbReference type="Pfam" id="PF02771">
    <property type="entry name" value="Acyl-CoA_dh_N"/>
    <property type="match status" value="1"/>
</dbReference>
<dbReference type="RefSeq" id="WP_110380954.1">
    <property type="nucleotide sequence ID" value="NZ_CP029288.2"/>
</dbReference>
<sequence>MITDEEEYRKRLVDWISKNYSPELERKVLFDTVESDDYDKLRQWQRRLYEAGYLGITWPKEYGGQGLDPIYEVIAYEEFLKAGLPYGRSLGSIGLMVAAPAILKHGNEEQKRKYLRRILSAEDIWCQGFSEPTAGSDLANVKTKAEEKGDEFIVNGQKIWSSYAHLADYMILLARTGEDKYHGLTMFILDMKQDGIKVSPIHQITGKSDFNVVYFSNVKIPKENVIGKIGEGWKVAMTVLNHERFTLGITMLFSAKIALSRLKIDSSLQDLMDDLNGLEAFYKRILVKLRKGEDIDVEGAVLKLVSSELLQKVYEIAVENKDLEEIMKEKWYIGMLSSRGRTIAGGTSEILRNLIGERALKLPK</sequence>
<accession>A0A2U9IQ16</accession>
<dbReference type="PANTHER" id="PTHR43292">
    <property type="entry name" value="ACYL-COA DEHYDROGENASE"/>
    <property type="match status" value="1"/>
</dbReference>
<gene>
    <name evidence="10" type="ORF">DFR86_11310</name>
</gene>
<dbReference type="Pfam" id="PF02770">
    <property type="entry name" value="Acyl-CoA_dh_M"/>
    <property type="match status" value="1"/>
</dbReference>
<evidence type="ECO:0000259" key="8">
    <source>
        <dbReference type="Pfam" id="PF02770"/>
    </source>
</evidence>
<dbReference type="InterPro" id="IPR036250">
    <property type="entry name" value="AcylCo_DH-like_C"/>
</dbReference>
<organism evidence="10 11">
    <name type="scientific">Acidianus sulfidivorans JP7</name>
    <dbReference type="NCBI Taxonomy" id="619593"/>
    <lineage>
        <taxon>Archaea</taxon>
        <taxon>Thermoproteota</taxon>
        <taxon>Thermoprotei</taxon>
        <taxon>Sulfolobales</taxon>
        <taxon>Sulfolobaceae</taxon>
        <taxon>Acidianus</taxon>
    </lineage>
</organism>
<evidence type="ECO:0000259" key="7">
    <source>
        <dbReference type="Pfam" id="PF00441"/>
    </source>
</evidence>
<dbReference type="InterPro" id="IPR046373">
    <property type="entry name" value="Acyl-CoA_Oxase/DH_mid-dom_sf"/>
</dbReference>
<evidence type="ECO:0000313" key="10">
    <source>
        <dbReference type="EMBL" id="AWR98064.1"/>
    </source>
</evidence>
<evidence type="ECO:0000256" key="1">
    <source>
        <dbReference type="ARBA" id="ARBA00001974"/>
    </source>
</evidence>
<dbReference type="SUPFAM" id="SSF56645">
    <property type="entry name" value="Acyl-CoA dehydrogenase NM domain-like"/>
    <property type="match status" value="1"/>
</dbReference>
<protein>
    <submittedName>
        <fullName evidence="10">Acyl-CoA dehydrogenase</fullName>
    </submittedName>
</protein>
<dbReference type="Gene3D" id="2.40.110.10">
    <property type="entry name" value="Butyryl-CoA Dehydrogenase, subunit A, domain 2"/>
    <property type="match status" value="1"/>
</dbReference>
<keyword evidence="3 6" id="KW-0285">Flavoprotein</keyword>
<feature type="domain" description="Acyl-CoA dehydrogenase/oxidase N-terminal" evidence="9">
    <location>
        <begin position="5"/>
        <end position="122"/>
    </location>
</feature>
<reference evidence="10 11" key="1">
    <citation type="submission" date="2018-05" db="EMBL/GenBank/DDBJ databases">
        <title>Complete Genome Sequences of Extremely Thermoacidophilic, Metal-Mobilizing Type-Strain Members of the Archaeal Family Sulfolobaceae: Acidianus brierleyi DSM-1651T, Acidianus sulfidivorans DSM-18786T, Metallosphaera hakonensis DSM-7519T, and Metallosphaera prunae DSM-10039T.</title>
        <authorList>
            <person name="Counts J.A."/>
            <person name="Kelly R.M."/>
        </authorList>
    </citation>
    <scope>NUCLEOTIDE SEQUENCE [LARGE SCALE GENOMIC DNA]</scope>
    <source>
        <strain evidence="10 11">JP7</strain>
    </source>
</reference>
<evidence type="ECO:0000313" key="11">
    <source>
        <dbReference type="Proteomes" id="UP000248410"/>
    </source>
</evidence>
<keyword evidence="5 6" id="KW-0560">Oxidoreductase</keyword>
<dbReference type="Pfam" id="PF00441">
    <property type="entry name" value="Acyl-CoA_dh_1"/>
    <property type="match status" value="1"/>
</dbReference>
<dbReference type="GO" id="GO:0016627">
    <property type="term" value="F:oxidoreductase activity, acting on the CH-CH group of donors"/>
    <property type="evidence" value="ECO:0007669"/>
    <property type="project" value="InterPro"/>
</dbReference>
<dbReference type="FunFam" id="2.40.110.10:FF:000011">
    <property type="entry name" value="Acyl-CoA dehydrogenase FadE34"/>
    <property type="match status" value="1"/>
</dbReference>
<evidence type="ECO:0000259" key="9">
    <source>
        <dbReference type="Pfam" id="PF02771"/>
    </source>
</evidence>
<dbReference type="KEGG" id="asul:DFR86_11310"/>
<dbReference type="Gene3D" id="1.20.140.10">
    <property type="entry name" value="Butyryl-CoA Dehydrogenase, subunit A, domain 3"/>
    <property type="match status" value="1"/>
</dbReference>
<proteinExistence type="inferred from homology"/>
<feature type="domain" description="Acyl-CoA oxidase/dehydrogenase middle" evidence="8">
    <location>
        <begin position="126"/>
        <end position="217"/>
    </location>
</feature>
<dbReference type="EMBL" id="CP029288">
    <property type="protein sequence ID" value="AWR98064.1"/>
    <property type="molecule type" value="Genomic_DNA"/>
</dbReference>
<feature type="domain" description="Acyl-CoA dehydrogenase/oxidase C-terminal" evidence="7">
    <location>
        <begin position="230"/>
        <end position="359"/>
    </location>
</feature>
<evidence type="ECO:0000256" key="2">
    <source>
        <dbReference type="ARBA" id="ARBA00009347"/>
    </source>
</evidence>
<dbReference type="PANTHER" id="PTHR43292:SF4">
    <property type="entry name" value="ACYL-COA DEHYDROGENASE FADE34"/>
    <property type="match status" value="1"/>
</dbReference>
<comment type="similarity">
    <text evidence="2 6">Belongs to the acyl-CoA dehydrogenase family.</text>
</comment>
<evidence type="ECO:0000256" key="5">
    <source>
        <dbReference type="ARBA" id="ARBA00023002"/>
    </source>
</evidence>
<dbReference type="InterPro" id="IPR009100">
    <property type="entry name" value="AcylCoA_DH/oxidase_NM_dom_sf"/>
</dbReference>
<dbReference type="AlphaFoldDB" id="A0A2U9IQ16"/>
<dbReference type="Proteomes" id="UP000248410">
    <property type="component" value="Chromosome"/>
</dbReference>
<dbReference type="InterPro" id="IPR013786">
    <property type="entry name" value="AcylCoA_DH/ox_N"/>
</dbReference>
<dbReference type="GeneID" id="36838565"/>
<name>A0A2U9IQ16_9CREN</name>
<evidence type="ECO:0000256" key="4">
    <source>
        <dbReference type="ARBA" id="ARBA00022827"/>
    </source>
</evidence>
<keyword evidence="11" id="KW-1185">Reference proteome</keyword>
<evidence type="ECO:0000256" key="3">
    <source>
        <dbReference type="ARBA" id="ARBA00022630"/>
    </source>
</evidence>
<dbReference type="InterPro" id="IPR037069">
    <property type="entry name" value="AcylCoA_DH/ox_N_sf"/>
</dbReference>
<dbReference type="SUPFAM" id="SSF47203">
    <property type="entry name" value="Acyl-CoA dehydrogenase C-terminal domain-like"/>
    <property type="match status" value="1"/>
</dbReference>